<dbReference type="Proteomes" id="UP001497644">
    <property type="component" value="Chromosome 14"/>
</dbReference>
<sequence length="103" mass="11374">MHLANTSGNAHPRGRKMAFRRDAFSDPMMEAPLRRIKAPPPPTPPSRDHLFLYTPVQDPDDKALLELCTPSPIYKPGFGIAKANDGCRSIRGKSDLENFALAC</sequence>
<organism evidence="1 2">
    <name type="scientific">Lasius platythorax</name>
    <dbReference type="NCBI Taxonomy" id="488582"/>
    <lineage>
        <taxon>Eukaryota</taxon>
        <taxon>Metazoa</taxon>
        <taxon>Ecdysozoa</taxon>
        <taxon>Arthropoda</taxon>
        <taxon>Hexapoda</taxon>
        <taxon>Insecta</taxon>
        <taxon>Pterygota</taxon>
        <taxon>Neoptera</taxon>
        <taxon>Endopterygota</taxon>
        <taxon>Hymenoptera</taxon>
        <taxon>Apocrita</taxon>
        <taxon>Aculeata</taxon>
        <taxon>Formicoidea</taxon>
        <taxon>Formicidae</taxon>
        <taxon>Formicinae</taxon>
        <taxon>Lasius</taxon>
        <taxon>Lasius</taxon>
    </lineage>
</organism>
<evidence type="ECO:0000313" key="1">
    <source>
        <dbReference type="EMBL" id="CAL1678742.1"/>
    </source>
</evidence>
<dbReference type="EMBL" id="OZ034837">
    <property type="protein sequence ID" value="CAL1678742.1"/>
    <property type="molecule type" value="Genomic_DNA"/>
</dbReference>
<name>A0AAV2NEZ3_9HYME</name>
<keyword evidence="2" id="KW-1185">Reference proteome</keyword>
<gene>
    <name evidence="1" type="ORF">LPLAT_LOCUS4524</name>
</gene>
<evidence type="ECO:0000313" key="2">
    <source>
        <dbReference type="Proteomes" id="UP001497644"/>
    </source>
</evidence>
<dbReference type="AlphaFoldDB" id="A0AAV2NEZ3"/>
<reference evidence="1" key="1">
    <citation type="submission" date="2024-04" db="EMBL/GenBank/DDBJ databases">
        <authorList>
            <consortium name="Molecular Ecology Group"/>
        </authorList>
    </citation>
    <scope>NUCLEOTIDE SEQUENCE</scope>
</reference>
<accession>A0AAV2NEZ3</accession>
<protein>
    <submittedName>
        <fullName evidence="1">Uncharacterized protein</fullName>
    </submittedName>
</protein>
<proteinExistence type="predicted"/>